<protein>
    <submittedName>
        <fullName evidence="2">Uncharacterized protein</fullName>
    </submittedName>
</protein>
<comment type="caution">
    <text evidence="2">The sequence shown here is derived from an EMBL/GenBank/DDBJ whole genome shotgun (WGS) entry which is preliminary data.</text>
</comment>
<dbReference type="EMBL" id="BLAL01000047">
    <property type="protein sequence ID" value="GES79974.1"/>
    <property type="molecule type" value="Genomic_DNA"/>
</dbReference>
<dbReference type="OrthoDB" id="2306020at2759"/>
<feature type="chain" id="PRO_5034825613" evidence="1">
    <location>
        <begin position="20"/>
        <end position="91"/>
    </location>
</feature>
<dbReference type="AlphaFoldDB" id="A0A8H3L3J8"/>
<evidence type="ECO:0000313" key="3">
    <source>
        <dbReference type="Proteomes" id="UP000615446"/>
    </source>
</evidence>
<proteinExistence type="predicted"/>
<sequence length="91" mass="10165">MKSHLSALIISIIFSLLIAFTSFTGGKTVWVHNKLTVGTWAAVTATNDSDGIYNIAQDCTQDTKERGPFDNNQDSCWHFHGHLDSWDIYSC</sequence>
<accession>A0A8H3L3J8</accession>
<evidence type="ECO:0000313" key="2">
    <source>
        <dbReference type="EMBL" id="GES79974.1"/>
    </source>
</evidence>
<reference evidence="2" key="1">
    <citation type="submission" date="2019-10" db="EMBL/GenBank/DDBJ databases">
        <title>Conservation and host-specific expression of non-tandemly repeated heterogenous ribosome RNA gene in arbuscular mycorrhizal fungi.</title>
        <authorList>
            <person name="Maeda T."/>
            <person name="Kobayashi Y."/>
            <person name="Nakagawa T."/>
            <person name="Ezawa T."/>
            <person name="Yamaguchi K."/>
            <person name="Bino T."/>
            <person name="Nishimoto Y."/>
            <person name="Shigenobu S."/>
            <person name="Kawaguchi M."/>
        </authorList>
    </citation>
    <scope>NUCLEOTIDE SEQUENCE</scope>
    <source>
        <strain evidence="2">HR1</strain>
    </source>
</reference>
<organism evidence="2 3">
    <name type="scientific">Rhizophagus clarus</name>
    <dbReference type="NCBI Taxonomy" id="94130"/>
    <lineage>
        <taxon>Eukaryota</taxon>
        <taxon>Fungi</taxon>
        <taxon>Fungi incertae sedis</taxon>
        <taxon>Mucoromycota</taxon>
        <taxon>Glomeromycotina</taxon>
        <taxon>Glomeromycetes</taxon>
        <taxon>Glomerales</taxon>
        <taxon>Glomeraceae</taxon>
        <taxon>Rhizophagus</taxon>
    </lineage>
</organism>
<gene>
    <name evidence="2" type="ORF">RCL2_000727500</name>
</gene>
<evidence type="ECO:0000256" key="1">
    <source>
        <dbReference type="SAM" id="SignalP"/>
    </source>
</evidence>
<name>A0A8H3L3J8_9GLOM</name>
<keyword evidence="1" id="KW-0732">Signal</keyword>
<feature type="signal peptide" evidence="1">
    <location>
        <begin position="1"/>
        <end position="19"/>
    </location>
</feature>
<dbReference type="Proteomes" id="UP000615446">
    <property type="component" value="Unassembled WGS sequence"/>
</dbReference>